<feature type="transmembrane region" description="Helical" evidence="5">
    <location>
        <begin position="224"/>
        <end position="244"/>
    </location>
</feature>
<evidence type="ECO:0000256" key="3">
    <source>
        <dbReference type="ARBA" id="ARBA00022989"/>
    </source>
</evidence>
<feature type="transmembrane region" description="Helical" evidence="5">
    <location>
        <begin position="256"/>
        <end position="280"/>
    </location>
</feature>
<gene>
    <name evidence="7" type="ORF">BJN34_37060</name>
</gene>
<evidence type="ECO:0000256" key="6">
    <source>
        <dbReference type="SAM" id="SignalP"/>
    </source>
</evidence>
<keyword evidence="2 5" id="KW-0812">Transmembrane</keyword>
<reference evidence="8" key="1">
    <citation type="submission" date="2017-02" db="EMBL/GenBank/DDBJ databases">
        <title>Complete genome sequence of Cupriavidus necator strain NH9, a 3-chlorobenzoate degrader.</title>
        <authorList>
            <person name="Moriuchi R."/>
            <person name="Dohra H."/>
            <person name="Ogawa N."/>
        </authorList>
    </citation>
    <scope>NUCLEOTIDE SEQUENCE [LARGE SCALE GENOMIC DNA]</scope>
    <source>
        <strain evidence="8">NH9</strain>
        <plasmid evidence="8">penh92</plasmid>
    </source>
</reference>
<organism evidence="7 8">
    <name type="scientific">Cupriavidus necator</name>
    <name type="common">Alcaligenes eutrophus</name>
    <name type="synonym">Ralstonia eutropha</name>
    <dbReference type="NCBI Taxonomy" id="106590"/>
    <lineage>
        <taxon>Bacteria</taxon>
        <taxon>Pseudomonadati</taxon>
        <taxon>Pseudomonadota</taxon>
        <taxon>Betaproteobacteria</taxon>
        <taxon>Burkholderiales</taxon>
        <taxon>Burkholderiaceae</taxon>
        <taxon>Cupriavidus</taxon>
    </lineage>
</organism>
<keyword evidence="6" id="KW-0732">Signal</keyword>
<dbReference type="InterPro" id="IPR007688">
    <property type="entry name" value="Conjugal_tfr_TrbL/VirB6"/>
</dbReference>
<dbReference type="OrthoDB" id="8957337at2"/>
<feature type="transmembrane region" description="Helical" evidence="5">
    <location>
        <begin position="198"/>
        <end position="218"/>
    </location>
</feature>
<evidence type="ECO:0000256" key="5">
    <source>
        <dbReference type="SAM" id="Phobius"/>
    </source>
</evidence>
<accession>A0A1U9V3F6</accession>
<keyword evidence="3 5" id="KW-1133">Transmembrane helix</keyword>
<name>A0A1U9V3F6_CUPNE</name>
<evidence type="ECO:0000313" key="7">
    <source>
        <dbReference type="EMBL" id="AQV99486.1"/>
    </source>
</evidence>
<keyword evidence="4 5" id="KW-0472">Membrane</keyword>
<dbReference type="Pfam" id="PF04610">
    <property type="entry name" value="TrbL"/>
    <property type="match status" value="1"/>
</dbReference>
<dbReference type="GO" id="GO:0016020">
    <property type="term" value="C:membrane"/>
    <property type="evidence" value="ECO:0007669"/>
    <property type="project" value="UniProtKB-SubCell"/>
</dbReference>
<keyword evidence="7" id="KW-0614">Plasmid</keyword>
<feature type="transmembrane region" description="Helical" evidence="5">
    <location>
        <begin position="89"/>
        <end position="107"/>
    </location>
</feature>
<feature type="chain" id="PRO_5012572594" evidence="6">
    <location>
        <begin position="33"/>
        <end position="349"/>
    </location>
</feature>
<evidence type="ECO:0000256" key="4">
    <source>
        <dbReference type="ARBA" id="ARBA00023136"/>
    </source>
</evidence>
<evidence type="ECO:0000256" key="1">
    <source>
        <dbReference type="ARBA" id="ARBA00004141"/>
    </source>
</evidence>
<dbReference type="EMBL" id="CP017759">
    <property type="protein sequence ID" value="AQV99486.1"/>
    <property type="molecule type" value="Genomic_DNA"/>
</dbReference>
<feature type="transmembrane region" description="Helical" evidence="5">
    <location>
        <begin position="119"/>
        <end position="146"/>
    </location>
</feature>
<comment type="subcellular location">
    <subcellularLocation>
        <location evidence="1">Membrane</location>
        <topology evidence="1">Multi-pass membrane protein</topology>
    </subcellularLocation>
</comment>
<sequence length="349" mass="36044">MSHASLIRHGLCAVLTALVFGFLTLFSCVAVAQDATSSGDSAAAASAGAPGEVGQGIKKALDKMNGMRSGLIQAAVGLSERTRPDATKIAFGLGVITFVFAGLRFAATSDAVSAWTDLFETFLVVGIFASLYASYTSFAPGLFVWFNDLAQAINGGVDIYNVPISLARTGGSFYDSVLRTLLAGFANPLKLIDAVVSAILFGLAFIAVLIAALIYSWFILVGHLQVAVGIVVGPLAVAFGMADISRKYFTAWLDYMVTGSMYMVVAAIISQLVSTTLLSIVTDVGNIGTDTLLAASYALSIAILLGFVALEIPKIAGSLFGTGGGVSGTGGMKMFGRGAWNLGTKLAGK</sequence>
<feature type="transmembrane region" description="Helical" evidence="5">
    <location>
        <begin position="292"/>
        <end position="310"/>
    </location>
</feature>
<evidence type="ECO:0000313" key="8">
    <source>
        <dbReference type="Proteomes" id="UP000189627"/>
    </source>
</evidence>
<dbReference type="GO" id="GO:0030255">
    <property type="term" value="P:protein secretion by the type IV secretion system"/>
    <property type="evidence" value="ECO:0007669"/>
    <property type="project" value="InterPro"/>
</dbReference>
<dbReference type="AlphaFoldDB" id="A0A1U9V3F6"/>
<dbReference type="RefSeq" id="WP_078201863.1">
    <property type="nucleotide sequence ID" value="NZ_CP017759.1"/>
</dbReference>
<dbReference type="KEGG" id="cuh:BJN34_37060"/>
<protein>
    <submittedName>
        <fullName evidence="7">Uncharacterized protein</fullName>
    </submittedName>
</protein>
<feature type="signal peptide" evidence="6">
    <location>
        <begin position="1"/>
        <end position="32"/>
    </location>
</feature>
<evidence type="ECO:0000256" key="2">
    <source>
        <dbReference type="ARBA" id="ARBA00022692"/>
    </source>
</evidence>
<dbReference type="Proteomes" id="UP000189627">
    <property type="component" value="Plasmid pENH92"/>
</dbReference>
<geneLocation type="plasmid" evidence="8">
    <name>penh92</name>
</geneLocation>
<proteinExistence type="predicted"/>